<dbReference type="InterPro" id="IPR020846">
    <property type="entry name" value="MFS_dom"/>
</dbReference>
<evidence type="ECO:0000256" key="4">
    <source>
        <dbReference type="ARBA" id="ARBA00022989"/>
    </source>
</evidence>
<proteinExistence type="predicted"/>
<evidence type="ECO:0000256" key="5">
    <source>
        <dbReference type="ARBA" id="ARBA00023136"/>
    </source>
</evidence>
<reference evidence="8 9" key="1">
    <citation type="submission" date="2024-10" db="EMBL/GenBank/DDBJ databases">
        <title>The Natural Products Discovery Center: Release of the First 8490 Sequenced Strains for Exploring Actinobacteria Biosynthetic Diversity.</title>
        <authorList>
            <person name="Kalkreuter E."/>
            <person name="Kautsar S.A."/>
            <person name="Yang D."/>
            <person name="Bader C.D."/>
            <person name="Teijaro C.N."/>
            <person name="Fluegel L."/>
            <person name="Davis C.M."/>
            <person name="Simpson J.R."/>
            <person name="Lauterbach L."/>
            <person name="Steele A.D."/>
            <person name="Gui C."/>
            <person name="Meng S."/>
            <person name="Li G."/>
            <person name="Viehrig K."/>
            <person name="Ye F."/>
            <person name="Su P."/>
            <person name="Kiefer A.F."/>
            <person name="Nichols A."/>
            <person name="Cepeda A.J."/>
            <person name="Yan W."/>
            <person name="Fan B."/>
            <person name="Jiang Y."/>
            <person name="Adhikari A."/>
            <person name="Zheng C.-J."/>
            <person name="Schuster L."/>
            <person name="Cowan T.M."/>
            <person name="Smanski M.J."/>
            <person name="Chevrette M.G."/>
            <person name="De Carvalho L.P.S."/>
            <person name="Shen B."/>
        </authorList>
    </citation>
    <scope>NUCLEOTIDE SEQUENCE [LARGE SCALE GENOMIC DNA]</scope>
    <source>
        <strain evidence="8 9">NPDC053399</strain>
    </source>
</reference>
<dbReference type="RefSeq" id="WP_399643445.1">
    <property type="nucleotide sequence ID" value="NZ_JBITYG010000001.1"/>
</dbReference>
<keyword evidence="4 6" id="KW-1133">Transmembrane helix</keyword>
<comment type="subcellular location">
    <subcellularLocation>
        <location evidence="1">Cell membrane</location>
        <topology evidence="1">Multi-pass membrane protein</topology>
    </subcellularLocation>
</comment>
<dbReference type="InterPro" id="IPR036259">
    <property type="entry name" value="MFS_trans_sf"/>
</dbReference>
<feature type="transmembrane region" description="Helical" evidence="6">
    <location>
        <begin position="134"/>
        <end position="155"/>
    </location>
</feature>
<evidence type="ECO:0000256" key="2">
    <source>
        <dbReference type="ARBA" id="ARBA00022475"/>
    </source>
</evidence>
<evidence type="ECO:0000256" key="3">
    <source>
        <dbReference type="ARBA" id="ARBA00022692"/>
    </source>
</evidence>
<dbReference type="Proteomes" id="UP001614394">
    <property type="component" value="Unassembled WGS sequence"/>
</dbReference>
<comment type="caution">
    <text evidence="8">The sequence shown here is derived from an EMBL/GenBank/DDBJ whole genome shotgun (WGS) entry which is preliminary data.</text>
</comment>
<keyword evidence="5 6" id="KW-0472">Membrane</keyword>
<feature type="transmembrane region" description="Helical" evidence="6">
    <location>
        <begin position="12"/>
        <end position="34"/>
    </location>
</feature>
<gene>
    <name evidence="8" type="ORF">ACIGXA_01535</name>
</gene>
<feature type="transmembrane region" description="Helical" evidence="6">
    <location>
        <begin position="213"/>
        <end position="232"/>
    </location>
</feature>
<dbReference type="CDD" id="cd06173">
    <property type="entry name" value="MFS_MefA_like"/>
    <property type="match status" value="1"/>
</dbReference>
<feature type="transmembrane region" description="Helical" evidence="6">
    <location>
        <begin position="40"/>
        <end position="60"/>
    </location>
</feature>
<dbReference type="PANTHER" id="PTHR23513:SF11">
    <property type="entry name" value="STAPHYLOFERRIN A TRANSPORTER"/>
    <property type="match status" value="1"/>
</dbReference>
<dbReference type="Gene3D" id="1.20.1250.20">
    <property type="entry name" value="MFS general substrate transporter like domains"/>
    <property type="match status" value="1"/>
</dbReference>
<dbReference type="EMBL" id="JBITYG010000001">
    <property type="protein sequence ID" value="MFI9099177.1"/>
    <property type="molecule type" value="Genomic_DNA"/>
</dbReference>
<sequence>MFAVREFRPIFAAHVLSMFGSFFAEVALAVLVFQRTGSPLLTSLIFALGMLPYALSGVLLSGVSDRYPARRVLVTCDLLCAACVAVLALPFTPLALLFLLRAVLAMITPLFQGTRAASLADILEGDAYVLGRSLLRIVSQSAQIVGFGIGGLVLVVLSPRAALTVAVGTFLCSAALLRLGTLNRPARVTGSGSMMRQSLLGARQLLSHRRIRALLLWWWVPPMFFAVAEGLATPFAAAAGAGSAGVGLLLAAMPAGTVVSELAAGTLLSPAARTWIAMPLAGLALVPMALFAFHPPLPVAIGIMLVVGLCSAYALGMDKWFVEAVPEEMRGQAMSLLGAGMMTLQGLGMTIGGAIAEVAPPYAVIAGAGMLGLVSTLLVLRSVAATGRGVVEAV</sequence>
<evidence type="ECO:0000313" key="8">
    <source>
        <dbReference type="EMBL" id="MFI9099177.1"/>
    </source>
</evidence>
<organism evidence="8 9">
    <name type="scientific">Streptomyces fildesensis</name>
    <dbReference type="NCBI Taxonomy" id="375757"/>
    <lineage>
        <taxon>Bacteria</taxon>
        <taxon>Bacillati</taxon>
        <taxon>Actinomycetota</taxon>
        <taxon>Actinomycetes</taxon>
        <taxon>Kitasatosporales</taxon>
        <taxon>Streptomycetaceae</taxon>
        <taxon>Streptomyces</taxon>
    </lineage>
</organism>
<evidence type="ECO:0000256" key="6">
    <source>
        <dbReference type="SAM" id="Phobius"/>
    </source>
</evidence>
<feature type="domain" description="Major facilitator superfamily (MFS) profile" evidence="7">
    <location>
        <begin position="161"/>
        <end position="394"/>
    </location>
</feature>
<accession>A0ABW8BZX9</accession>
<keyword evidence="3 6" id="KW-0812">Transmembrane</keyword>
<dbReference type="PANTHER" id="PTHR23513">
    <property type="entry name" value="INTEGRAL MEMBRANE EFFLUX PROTEIN-RELATED"/>
    <property type="match status" value="1"/>
</dbReference>
<feature type="transmembrane region" description="Helical" evidence="6">
    <location>
        <begin position="161"/>
        <end position="179"/>
    </location>
</feature>
<feature type="transmembrane region" description="Helical" evidence="6">
    <location>
        <begin position="244"/>
        <end position="268"/>
    </location>
</feature>
<feature type="transmembrane region" description="Helical" evidence="6">
    <location>
        <begin position="336"/>
        <end position="356"/>
    </location>
</feature>
<feature type="transmembrane region" description="Helical" evidence="6">
    <location>
        <begin position="72"/>
        <end position="89"/>
    </location>
</feature>
<dbReference type="PROSITE" id="PS50850">
    <property type="entry name" value="MFS"/>
    <property type="match status" value="1"/>
</dbReference>
<keyword evidence="2" id="KW-1003">Cell membrane</keyword>
<feature type="transmembrane region" description="Helical" evidence="6">
    <location>
        <begin position="299"/>
        <end position="316"/>
    </location>
</feature>
<keyword evidence="9" id="KW-1185">Reference proteome</keyword>
<dbReference type="Pfam" id="PF07690">
    <property type="entry name" value="MFS_1"/>
    <property type="match status" value="1"/>
</dbReference>
<dbReference type="InterPro" id="IPR011701">
    <property type="entry name" value="MFS"/>
</dbReference>
<dbReference type="SUPFAM" id="SSF103473">
    <property type="entry name" value="MFS general substrate transporter"/>
    <property type="match status" value="1"/>
</dbReference>
<evidence type="ECO:0000313" key="9">
    <source>
        <dbReference type="Proteomes" id="UP001614394"/>
    </source>
</evidence>
<protein>
    <submittedName>
        <fullName evidence="8">MFS transporter</fullName>
    </submittedName>
</protein>
<name>A0ABW8BZX9_9ACTN</name>
<evidence type="ECO:0000259" key="7">
    <source>
        <dbReference type="PROSITE" id="PS50850"/>
    </source>
</evidence>
<evidence type="ECO:0000256" key="1">
    <source>
        <dbReference type="ARBA" id="ARBA00004651"/>
    </source>
</evidence>
<feature type="transmembrane region" description="Helical" evidence="6">
    <location>
        <begin position="362"/>
        <end position="380"/>
    </location>
</feature>
<feature type="transmembrane region" description="Helical" evidence="6">
    <location>
        <begin position="275"/>
        <end position="293"/>
    </location>
</feature>